<gene>
    <name evidence="2" type="ORF">G6011_04223</name>
</gene>
<dbReference type="EMBL" id="JAANER010000002">
    <property type="protein sequence ID" value="KAG9194188.1"/>
    <property type="molecule type" value="Genomic_DNA"/>
</dbReference>
<evidence type="ECO:0000313" key="3">
    <source>
        <dbReference type="Proteomes" id="UP001199106"/>
    </source>
</evidence>
<protein>
    <submittedName>
        <fullName evidence="2">Uncharacterized protein</fullName>
    </submittedName>
</protein>
<accession>A0AAD4IGU7</accession>
<dbReference type="Proteomes" id="UP001199106">
    <property type="component" value="Unassembled WGS sequence"/>
</dbReference>
<evidence type="ECO:0000313" key="2">
    <source>
        <dbReference type="EMBL" id="KAG9194188.1"/>
    </source>
</evidence>
<sequence length="180" mass="20392">MFPSALRSITKLRTVGRPSPSAISTQTRTLYFCGPKPGDHDPDLPIPQHYHARSRTTSSNEKPLATPTILIPPARPTTPTPTLRISVAYICSQLERHTMPSINKLETARKAFELLEAATHDDATTYNTAMVIAREIARLEVMLRQREAEGIDAQELQWLREAIRGLENLWHKMERKISRD</sequence>
<keyword evidence="3" id="KW-1185">Reference proteome</keyword>
<organism evidence="2 3">
    <name type="scientific">Alternaria panax</name>
    <dbReference type="NCBI Taxonomy" id="48097"/>
    <lineage>
        <taxon>Eukaryota</taxon>
        <taxon>Fungi</taxon>
        <taxon>Dikarya</taxon>
        <taxon>Ascomycota</taxon>
        <taxon>Pezizomycotina</taxon>
        <taxon>Dothideomycetes</taxon>
        <taxon>Pleosporomycetidae</taxon>
        <taxon>Pleosporales</taxon>
        <taxon>Pleosporineae</taxon>
        <taxon>Pleosporaceae</taxon>
        <taxon>Alternaria</taxon>
        <taxon>Alternaria sect. Panax</taxon>
    </lineage>
</organism>
<proteinExistence type="predicted"/>
<dbReference type="AlphaFoldDB" id="A0AAD4IGU7"/>
<feature type="region of interest" description="Disordered" evidence="1">
    <location>
        <begin position="50"/>
        <end position="77"/>
    </location>
</feature>
<name>A0AAD4IGU7_9PLEO</name>
<evidence type="ECO:0000256" key="1">
    <source>
        <dbReference type="SAM" id="MobiDB-lite"/>
    </source>
</evidence>
<comment type="caution">
    <text evidence="2">The sequence shown here is derived from an EMBL/GenBank/DDBJ whole genome shotgun (WGS) entry which is preliminary data.</text>
</comment>
<reference evidence="2" key="1">
    <citation type="submission" date="2021-07" db="EMBL/GenBank/DDBJ databases">
        <title>Genome Resource of American Ginseng Black Spot Pathogen Alternaria panax.</title>
        <authorList>
            <person name="Qiu C."/>
            <person name="Wang W."/>
            <person name="Liu Z."/>
        </authorList>
    </citation>
    <scope>NUCLEOTIDE SEQUENCE</scope>
    <source>
        <strain evidence="2">BNCC115425</strain>
    </source>
</reference>